<proteinExistence type="predicted"/>
<feature type="transmembrane region" description="Helical" evidence="6">
    <location>
        <begin position="331"/>
        <end position="353"/>
    </location>
</feature>
<dbReference type="GO" id="GO:0055085">
    <property type="term" value="P:transmembrane transport"/>
    <property type="evidence" value="ECO:0007669"/>
    <property type="project" value="InterPro"/>
</dbReference>
<keyword evidence="4 6" id="KW-1133">Transmembrane helix</keyword>
<sequence>MMNRLGRYVLRSIIWHVLLTLLVLLGLFVFFDLIAELKDVGRDGYRLHHAFVYVLLESPSRIYDLLPVSLLIGSIFALSGLADSSQITVMRAAGVSILRFCGWLTVGGIFFGALTFAVGEYLAPQTNDAATRYQVAAKQAVMFGRFRSGVWVKNGDQIINVAAMQPDYSLQGLRVYVHDNGHQLLKIIDAARARYQGNGNWQLEEVTQTRFFVDTVQVTQQAKLPWAAQIEPKMLAVLMIKPRDMSVSALIQYIGHLQENKQSTIRYELAMWGKIFYPLACLAMMLIALPFALGQRRSGNVGVKIFLGILLGVSFNFINQMMAYVGELYRLPPLLAAALPTMALSALAGYFLWRQEKS</sequence>
<dbReference type="GO" id="GO:0015920">
    <property type="term" value="P:lipopolysaccharide transport"/>
    <property type="evidence" value="ECO:0007669"/>
    <property type="project" value="TreeGrafter"/>
</dbReference>
<dbReference type="NCBIfam" id="TIGR04408">
    <property type="entry name" value="LptG_lptG"/>
    <property type="match status" value="1"/>
</dbReference>
<dbReference type="InterPro" id="IPR030923">
    <property type="entry name" value="LptG"/>
</dbReference>
<feature type="transmembrane region" description="Helical" evidence="6">
    <location>
        <begin position="12"/>
        <end position="35"/>
    </location>
</feature>
<protein>
    <submittedName>
        <fullName evidence="7">LPS export ABC transporter permease LptG</fullName>
    </submittedName>
</protein>
<dbReference type="Pfam" id="PF03739">
    <property type="entry name" value="LptF_LptG"/>
    <property type="match status" value="1"/>
</dbReference>
<evidence type="ECO:0000256" key="3">
    <source>
        <dbReference type="ARBA" id="ARBA00022692"/>
    </source>
</evidence>
<dbReference type="KEGG" id="cfon:HZU75_05345"/>
<keyword evidence="2" id="KW-1003">Cell membrane</keyword>
<dbReference type="GO" id="GO:0043190">
    <property type="term" value="C:ATP-binding cassette (ABC) transporter complex"/>
    <property type="evidence" value="ECO:0007669"/>
    <property type="project" value="InterPro"/>
</dbReference>
<dbReference type="RefSeq" id="WP_180308125.1">
    <property type="nucleotide sequence ID" value="NZ_CP058952.1"/>
</dbReference>
<keyword evidence="8" id="KW-1185">Reference proteome</keyword>
<comment type="subcellular location">
    <subcellularLocation>
        <location evidence="1">Cell membrane</location>
        <topology evidence="1">Multi-pass membrane protein</topology>
    </subcellularLocation>
</comment>
<feature type="transmembrane region" description="Helical" evidence="6">
    <location>
        <begin position="305"/>
        <end position="325"/>
    </location>
</feature>
<dbReference type="Proteomes" id="UP000510822">
    <property type="component" value="Chromosome"/>
</dbReference>
<accession>A0A7D5V915</accession>
<gene>
    <name evidence="7" type="primary">lptG</name>
    <name evidence="7" type="ORF">HZU75_05345</name>
</gene>
<reference evidence="7 8" key="1">
    <citation type="journal article" date="2016" name="Int. J. Syst. Evol. Microbiol.">
        <title>Chitinibacter fontanus sp. nov., isolated from a spring.</title>
        <authorList>
            <person name="Sheu S.Y."/>
            <person name="Li Y.S."/>
            <person name="Young C.C."/>
            <person name="Chen W.M."/>
        </authorList>
    </citation>
    <scope>NUCLEOTIDE SEQUENCE [LARGE SCALE GENOMIC DNA]</scope>
    <source>
        <strain evidence="7 8">STM-7</strain>
    </source>
</reference>
<dbReference type="PANTHER" id="PTHR33529:SF2">
    <property type="entry name" value="LIPOPOLYSACCHARIDE EXPORT SYSTEM PERMEASE PROTEIN LPTG"/>
    <property type="match status" value="1"/>
</dbReference>
<keyword evidence="5 6" id="KW-0472">Membrane</keyword>
<evidence type="ECO:0000256" key="2">
    <source>
        <dbReference type="ARBA" id="ARBA00022475"/>
    </source>
</evidence>
<dbReference type="EMBL" id="CP058952">
    <property type="protein sequence ID" value="QLI80994.1"/>
    <property type="molecule type" value="Genomic_DNA"/>
</dbReference>
<feature type="transmembrane region" description="Helical" evidence="6">
    <location>
        <begin position="65"/>
        <end position="85"/>
    </location>
</feature>
<evidence type="ECO:0000256" key="1">
    <source>
        <dbReference type="ARBA" id="ARBA00004651"/>
    </source>
</evidence>
<organism evidence="7 8">
    <name type="scientific">Chitinibacter fontanus</name>
    <dbReference type="NCBI Taxonomy" id="1737446"/>
    <lineage>
        <taxon>Bacteria</taxon>
        <taxon>Pseudomonadati</taxon>
        <taxon>Pseudomonadota</taxon>
        <taxon>Betaproteobacteria</taxon>
        <taxon>Neisseriales</taxon>
        <taxon>Chitinibacteraceae</taxon>
        <taxon>Chitinibacter</taxon>
    </lineage>
</organism>
<feature type="transmembrane region" description="Helical" evidence="6">
    <location>
        <begin position="97"/>
        <end position="118"/>
    </location>
</feature>
<name>A0A7D5V915_9NEIS</name>
<evidence type="ECO:0000256" key="5">
    <source>
        <dbReference type="ARBA" id="ARBA00023136"/>
    </source>
</evidence>
<keyword evidence="3 6" id="KW-0812">Transmembrane</keyword>
<dbReference type="AlphaFoldDB" id="A0A7D5V915"/>
<evidence type="ECO:0000313" key="8">
    <source>
        <dbReference type="Proteomes" id="UP000510822"/>
    </source>
</evidence>
<evidence type="ECO:0000256" key="6">
    <source>
        <dbReference type="SAM" id="Phobius"/>
    </source>
</evidence>
<evidence type="ECO:0000313" key="7">
    <source>
        <dbReference type="EMBL" id="QLI80994.1"/>
    </source>
</evidence>
<dbReference type="PANTHER" id="PTHR33529">
    <property type="entry name" value="SLR0882 PROTEIN-RELATED"/>
    <property type="match status" value="1"/>
</dbReference>
<dbReference type="InterPro" id="IPR005495">
    <property type="entry name" value="LptG/LptF_permease"/>
</dbReference>
<feature type="transmembrane region" description="Helical" evidence="6">
    <location>
        <begin position="275"/>
        <end position="293"/>
    </location>
</feature>
<evidence type="ECO:0000256" key="4">
    <source>
        <dbReference type="ARBA" id="ARBA00022989"/>
    </source>
</evidence>